<evidence type="ECO:0000256" key="2">
    <source>
        <dbReference type="ARBA" id="ARBA00022692"/>
    </source>
</evidence>
<dbReference type="AlphaFoldDB" id="A0AA35XHU0"/>
<evidence type="ECO:0000313" key="7">
    <source>
        <dbReference type="Proteomes" id="UP001174909"/>
    </source>
</evidence>
<dbReference type="Pfam" id="PF03619">
    <property type="entry name" value="Solute_trans_a"/>
    <property type="match status" value="1"/>
</dbReference>
<keyword evidence="4 5" id="KW-0472">Membrane</keyword>
<feature type="transmembrane region" description="Helical" evidence="5">
    <location>
        <begin position="276"/>
        <end position="297"/>
    </location>
</feature>
<evidence type="ECO:0000256" key="5">
    <source>
        <dbReference type="SAM" id="Phobius"/>
    </source>
</evidence>
<dbReference type="GO" id="GO:0016020">
    <property type="term" value="C:membrane"/>
    <property type="evidence" value="ECO:0007669"/>
    <property type="project" value="UniProtKB-SubCell"/>
</dbReference>
<dbReference type="SMART" id="SM01417">
    <property type="entry name" value="Solute_trans_a"/>
    <property type="match status" value="1"/>
</dbReference>
<evidence type="ECO:0000256" key="1">
    <source>
        <dbReference type="ARBA" id="ARBA00004141"/>
    </source>
</evidence>
<organism evidence="6 7">
    <name type="scientific">Geodia barretti</name>
    <name type="common">Barrett's horny sponge</name>
    <dbReference type="NCBI Taxonomy" id="519541"/>
    <lineage>
        <taxon>Eukaryota</taxon>
        <taxon>Metazoa</taxon>
        <taxon>Porifera</taxon>
        <taxon>Demospongiae</taxon>
        <taxon>Heteroscleromorpha</taxon>
        <taxon>Tetractinellida</taxon>
        <taxon>Astrophorina</taxon>
        <taxon>Geodiidae</taxon>
        <taxon>Geodia</taxon>
    </lineage>
</organism>
<feature type="transmembrane region" description="Helical" evidence="5">
    <location>
        <begin position="247"/>
        <end position="264"/>
    </location>
</feature>
<protein>
    <submittedName>
        <fullName evidence="6">Transmembrane protein 184B</fullName>
    </submittedName>
</protein>
<gene>
    <name evidence="6" type="ORF">GBAR_LOCUS28132</name>
</gene>
<comment type="subcellular location">
    <subcellularLocation>
        <location evidence="1">Membrane</location>
        <topology evidence="1">Multi-pass membrane protein</topology>
    </subcellularLocation>
</comment>
<proteinExistence type="predicted"/>
<keyword evidence="3 5" id="KW-1133">Transmembrane helix</keyword>
<sequence length="326" mass="37037">MEGSQSVVGTESVVFQNETPWNATIPAMSEGLSHQFIYSIYAQIVSGFFVWIAFILTCLQIFQHLRYYTVPEQQLWIVRILFIVPIYGVCSWVGLIWPGYSVYFDSIRSCYEAFVIYNFLRLCLAYLGGEASVLSDINGQPIQRSCVAGTCCFPQTTYSIRFLRFCKQATLQFCVVKPVVAGLTIIMEAVDVYREGHLSPTAGYFYCSIVNNISVTIALYGLYLFYSATKPLLSPFRPFLKFISVKAIIFLSFWQGFLLTVLYWSPILNDPNISAAYQNFLITIEMLFAAILLRFAFPYGLYMDMRKDGMGRGVPVKKSPTTLEIL</sequence>
<feature type="transmembrane region" description="Helical" evidence="5">
    <location>
        <begin position="203"/>
        <end position="226"/>
    </location>
</feature>
<accession>A0AA35XHU0</accession>
<evidence type="ECO:0000256" key="3">
    <source>
        <dbReference type="ARBA" id="ARBA00022989"/>
    </source>
</evidence>
<dbReference type="Proteomes" id="UP001174909">
    <property type="component" value="Unassembled WGS sequence"/>
</dbReference>
<comment type="caution">
    <text evidence="6">The sequence shown here is derived from an EMBL/GenBank/DDBJ whole genome shotgun (WGS) entry which is preliminary data.</text>
</comment>
<feature type="transmembrane region" description="Helical" evidence="5">
    <location>
        <begin position="36"/>
        <end position="62"/>
    </location>
</feature>
<reference evidence="6" key="1">
    <citation type="submission" date="2023-03" db="EMBL/GenBank/DDBJ databases">
        <authorList>
            <person name="Steffen K."/>
            <person name="Cardenas P."/>
        </authorList>
    </citation>
    <scope>NUCLEOTIDE SEQUENCE</scope>
</reference>
<dbReference type="InterPro" id="IPR005178">
    <property type="entry name" value="Ostalpha/TMEM184C"/>
</dbReference>
<evidence type="ECO:0000256" key="4">
    <source>
        <dbReference type="ARBA" id="ARBA00023136"/>
    </source>
</evidence>
<dbReference type="EMBL" id="CASHTH010003923">
    <property type="protein sequence ID" value="CAI8051357.1"/>
    <property type="molecule type" value="Genomic_DNA"/>
</dbReference>
<keyword evidence="2 5" id="KW-0812">Transmembrane</keyword>
<keyword evidence="7" id="KW-1185">Reference proteome</keyword>
<name>A0AA35XHU0_GEOBA</name>
<feature type="transmembrane region" description="Helical" evidence="5">
    <location>
        <begin position="74"/>
        <end position="97"/>
    </location>
</feature>
<dbReference type="PANTHER" id="PTHR23423">
    <property type="entry name" value="ORGANIC SOLUTE TRANSPORTER-RELATED"/>
    <property type="match status" value="1"/>
</dbReference>
<evidence type="ECO:0000313" key="6">
    <source>
        <dbReference type="EMBL" id="CAI8051357.1"/>
    </source>
</evidence>